<name>X6NAN3_RETFI</name>
<feature type="transmembrane region" description="Helical" evidence="2">
    <location>
        <begin position="384"/>
        <end position="404"/>
    </location>
</feature>
<feature type="transmembrane region" description="Helical" evidence="2">
    <location>
        <begin position="225"/>
        <end position="242"/>
    </location>
</feature>
<evidence type="ECO:0000256" key="2">
    <source>
        <dbReference type="SAM" id="Phobius"/>
    </source>
</evidence>
<sequence length="425" mass="49754">MKYKYPNNEFKSSLLHENEKVDQEDDSKNWNAMLLYPLDLGSVEHSVHKYNRLPIERKEHDYNEKGANSGDIVGVLFDCVFNYNGYNCNSSQVYNKNNNTYIYINICIYKFRRLSNYMKFIMGLLAHFLAFAIKDLGFAIQDAYFSSSFGESALYFFIHICSVLVLINVLSFVRQLVCQTHMKSIASNGHDHNDGNDDDDDDDDGRVAKEDETVEYLYNEIEFDIWQVSMGLTLLEVILYMVSLQWIPIETTGEEHTENKKYGGYAIGVAASLALIQVLWIRTISFYQMQADRFHCKLLVREEEDQKKQSKKQKAKIQGDDHGHKDVSSMDDDEHNYSRQHKWLLHFAFRHRERIDRWSMFVDGFIGWAVGWTIVSNVFLQENILFRVLLASFFSFLGFSFMIWRVKSLREFCFVSIIPYLSICT</sequence>
<evidence type="ECO:0000313" key="4">
    <source>
        <dbReference type="Proteomes" id="UP000023152"/>
    </source>
</evidence>
<accession>X6NAN3</accession>
<evidence type="ECO:0000313" key="3">
    <source>
        <dbReference type="EMBL" id="ETO23096.1"/>
    </source>
</evidence>
<feature type="transmembrane region" description="Helical" evidence="2">
    <location>
        <begin position="152"/>
        <end position="173"/>
    </location>
</feature>
<keyword evidence="2" id="KW-1133">Transmembrane helix</keyword>
<dbReference type="AlphaFoldDB" id="X6NAN3"/>
<proteinExistence type="predicted"/>
<feature type="transmembrane region" description="Helical" evidence="2">
    <location>
        <begin position="360"/>
        <end position="378"/>
    </location>
</feature>
<feature type="transmembrane region" description="Helical" evidence="2">
    <location>
        <begin position="262"/>
        <end position="281"/>
    </location>
</feature>
<keyword evidence="4" id="KW-1185">Reference proteome</keyword>
<keyword evidence="2" id="KW-0812">Transmembrane</keyword>
<dbReference type="EMBL" id="ASPP01010217">
    <property type="protein sequence ID" value="ETO23096.1"/>
    <property type="molecule type" value="Genomic_DNA"/>
</dbReference>
<reference evidence="3 4" key="1">
    <citation type="journal article" date="2013" name="Curr. Biol.">
        <title>The Genome of the Foraminiferan Reticulomyxa filosa.</title>
        <authorList>
            <person name="Glockner G."/>
            <person name="Hulsmann N."/>
            <person name="Schleicher M."/>
            <person name="Noegel A.A."/>
            <person name="Eichinger L."/>
            <person name="Gallinger C."/>
            <person name="Pawlowski J."/>
            <person name="Sierra R."/>
            <person name="Euteneuer U."/>
            <person name="Pillet L."/>
            <person name="Moustafa A."/>
            <person name="Platzer M."/>
            <person name="Groth M."/>
            <person name="Szafranski K."/>
            <person name="Schliwa M."/>
        </authorList>
    </citation>
    <scope>NUCLEOTIDE SEQUENCE [LARGE SCALE GENOMIC DNA]</scope>
</reference>
<protein>
    <submittedName>
        <fullName evidence="3">Uncharacterized protein</fullName>
    </submittedName>
</protein>
<organism evidence="3 4">
    <name type="scientific">Reticulomyxa filosa</name>
    <dbReference type="NCBI Taxonomy" id="46433"/>
    <lineage>
        <taxon>Eukaryota</taxon>
        <taxon>Sar</taxon>
        <taxon>Rhizaria</taxon>
        <taxon>Retaria</taxon>
        <taxon>Foraminifera</taxon>
        <taxon>Monothalamids</taxon>
        <taxon>Reticulomyxidae</taxon>
        <taxon>Reticulomyxa</taxon>
    </lineage>
</organism>
<feature type="region of interest" description="Disordered" evidence="1">
    <location>
        <begin position="309"/>
        <end position="333"/>
    </location>
</feature>
<feature type="compositionally biased region" description="Basic and acidic residues" evidence="1">
    <location>
        <begin position="317"/>
        <end position="328"/>
    </location>
</feature>
<feature type="transmembrane region" description="Helical" evidence="2">
    <location>
        <begin position="120"/>
        <end position="140"/>
    </location>
</feature>
<gene>
    <name evidence="3" type="ORF">RFI_14089</name>
</gene>
<dbReference type="Proteomes" id="UP000023152">
    <property type="component" value="Unassembled WGS sequence"/>
</dbReference>
<evidence type="ECO:0000256" key="1">
    <source>
        <dbReference type="SAM" id="MobiDB-lite"/>
    </source>
</evidence>
<comment type="caution">
    <text evidence="3">The sequence shown here is derived from an EMBL/GenBank/DDBJ whole genome shotgun (WGS) entry which is preliminary data.</text>
</comment>
<keyword evidence="2" id="KW-0472">Membrane</keyword>